<name>A0A1M6WPI9_SELRU</name>
<dbReference type="GO" id="GO:0003677">
    <property type="term" value="F:DNA binding"/>
    <property type="evidence" value="ECO:0007669"/>
    <property type="project" value="InterPro"/>
</dbReference>
<dbReference type="AlphaFoldDB" id="A0A1M6WPI9"/>
<dbReference type="PROSITE" id="PS50943">
    <property type="entry name" value="HTH_CROC1"/>
    <property type="match status" value="1"/>
</dbReference>
<evidence type="ECO:0000313" key="2">
    <source>
        <dbReference type="EMBL" id="SHK95556.1"/>
    </source>
</evidence>
<dbReference type="EMBL" id="FRBC01000027">
    <property type="protein sequence ID" value="SHK95556.1"/>
    <property type="molecule type" value="Genomic_DNA"/>
</dbReference>
<dbReference type="RefSeq" id="WP_073091811.1">
    <property type="nucleotide sequence ID" value="NZ_FRBC01000027.1"/>
</dbReference>
<dbReference type="CDD" id="cd00093">
    <property type="entry name" value="HTH_XRE"/>
    <property type="match status" value="1"/>
</dbReference>
<dbReference type="OrthoDB" id="2662407at2"/>
<sequence length="76" mass="8896">MSDFNLEYIARRRKELKLSSIEMAKLLGFSNGSVYWKYEHGVYKFNADKLPLLAQALKCKISHFYTFRLAKTESEA</sequence>
<dbReference type="InterPro" id="IPR010982">
    <property type="entry name" value="Lambda_DNA-bd_dom_sf"/>
</dbReference>
<dbReference type="SUPFAM" id="SSF47413">
    <property type="entry name" value="lambda repressor-like DNA-binding domains"/>
    <property type="match status" value="1"/>
</dbReference>
<dbReference type="Pfam" id="PF01381">
    <property type="entry name" value="HTH_3"/>
    <property type="match status" value="1"/>
</dbReference>
<accession>A0A1M6WPI9</accession>
<dbReference type="Proteomes" id="UP000184263">
    <property type="component" value="Unassembled WGS sequence"/>
</dbReference>
<organism evidence="2 3">
    <name type="scientific">Selenomonas ruminantium</name>
    <dbReference type="NCBI Taxonomy" id="971"/>
    <lineage>
        <taxon>Bacteria</taxon>
        <taxon>Bacillati</taxon>
        <taxon>Bacillota</taxon>
        <taxon>Negativicutes</taxon>
        <taxon>Selenomonadales</taxon>
        <taxon>Selenomonadaceae</taxon>
        <taxon>Selenomonas</taxon>
    </lineage>
</organism>
<dbReference type="InterPro" id="IPR001387">
    <property type="entry name" value="Cro/C1-type_HTH"/>
</dbReference>
<dbReference type="SMART" id="SM00530">
    <property type="entry name" value="HTH_XRE"/>
    <property type="match status" value="1"/>
</dbReference>
<dbReference type="Gene3D" id="1.10.260.40">
    <property type="entry name" value="lambda repressor-like DNA-binding domains"/>
    <property type="match status" value="1"/>
</dbReference>
<protein>
    <submittedName>
        <fullName evidence="2">Helix-turn-helix</fullName>
    </submittedName>
</protein>
<proteinExistence type="predicted"/>
<reference evidence="2 3" key="1">
    <citation type="submission" date="2016-11" db="EMBL/GenBank/DDBJ databases">
        <authorList>
            <person name="Jaros S."/>
            <person name="Januszkiewicz K."/>
            <person name="Wedrychowicz H."/>
        </authorList>
    </citation>
    <scope>NUCLEOTIDE SEQUENCE [LARGE SCALE GENOMIC DNA]</scope>
    <source>
        <strain evidence="2 3">HD4</strain>
    </source>
</reference>
<gene>
    <name evidence="2" type="ORF">SAMN05216582_12710</name>
</gene>
<evidence type="ECO:0000259" key="1">
    <source>
        <dbReference type="PROSITE" id="PS50943"/>
    </source>
</evidence>
<feature type="domain" description="HTH cro/C1-type" evidence="1">
    <location>
        <begin position="9"/>
        <end position="64"/>
    </location>
</feature>
<evidence type="ECO:0000313" key="3">
    <source>
        <dbReference type="Proteomes" id="UP000184263"/>
    </source>
</evidence>